<keyword evidence="2" id="KW-1185">Reference proteome</keyword>
<comment type="caution">
    <text evidence="1">The sequence shown here is derived from an EMBL/GenBank/DDBJ whole genome shotgun (WGS) entry which is preliminary data.</text>
</comment>
<dbReference type="EMBL" id="JAQJAE010000003">
    <property type="protein sequence ID" value="KAJ5603284.1"/>
    <property type="molecule type" value="Genomic_DNA"/>
</dbReference>
<reference evidence="1" key="1">
    <citation type="journal article" date="2023" name="IMA Fungus">
        <title>Comparative genomic study of the Penicillium genus elucidates a diverse pangenome and 15 lateral gene transfer events.</title>
        <authorList>
            <person name="Petersen C."/>
            <person name="Sorensen T."/>
            <person name="Nielsen M.R."/>
            <person name="Sondergaard T.E."/>
            <person name="Sorensen J.L."/>
            <person name="Fitzpatrick D.A."/>
            <person name="Frisvad J.C."/>
            <person name="Nielsen K.L."/>
        </authorList>
    </citation>
    <scope>NUCLEOTIDE SEQUENCE</scope>
    <source>
        <strain evidence="1">IBT 12815</strain>
    </source>
</reference>
<protein>
    <submittedName>
        <fullName evidence="1">Uncharacterized protein</fullName>
    </submittedName>
</protein>
<proteinExistence type="predicted"/>
<dbReference type="Proteomes" id="UP001213799">
    <property type="component" value="Unassembled WGS sequence"/>
</dbReference>
<dbReference type="GeneID" id="81587539"/>
<dbReference type="AlphaFoldDB" id="A0AAD6E764"/>
<accession>A0AAD6E764</accession>
<sequence>MWDPSSSAGRRRQNVAAIGISAVWISRAGFITGIGFNQLYQSPSWYNDEEDGKHKGEDIQDAANIRDWGWRVVLFQAEVINPSVLYGWKARFDSIPEFLDWYASWLDHLDAQGLLSLRRHSVGCETDCESDCEDHATGAYAENC</sequence>
<dbReference type="RefSeq" id="XP_056753082.1">
    <property type="nucleotide sequence ID" value="XM_056897297.1"/>
</dbReference>
<reference evidence="1" key="2">
    <citation type="submission" date="2023-01" db="EMBL/GenBank/DDBJ databases">
        <authorList>
            <person name="Petersen C."/>
        </authorList>
    </citation>
    <scope>NUCLEOTIDE SEQUENCE</scope>
    <source>
        <strain evidence="1">IBT 12815</strain>
    </source>
</reference>
<name>A0AAD6E764_9EURO</name>
<organism evidence="1 2">
    <name type="scientific">Penicillium hordei</name>
    <dbReference type="NCBI Taxonomy" id="40994"/>
    <lineage>
        <taxon>Eukaryota</taxon>
        <taxon>Fungi</taxon>
        <taxon>Dikarya</taxon>
        <taxon>Ascomycota</taxon>
        <taxon>Pezizomycotina</taxon>
        <taxon>Eurotiomycetes</taxon>
        <taxon>Eurotiomycetidae</taxon>
        <taxon>Eurotiales</taxon>
        <taxon>Aspergillaceae</taxon>
        <taxon>Penicillium</taxon>
    </lineage>
</organism>
<evidence type="ECO:0000313" key="2">
    <source>
        <dbReference type="Proteomes" id="UP001213799"/>
    </source>
</evidence>
<gene>
    <name evidence="1" type="ORF">N7537_006240</name>
</gene>
<evidence type="ECO:0000313" key="1">
    <source>
        <dbReference type="EMBL" id="KAJ5603284.1"/>
    </source>
</evidence>